<gene>
    <name evidence="2" type="ORF">I79_026039</name>
</gene>
<feature type="signal peptide" evidence="1">
    <location>
        <begin position="1"/>
        <end position="19"/>
    </location>
</feature>
<name>G3IPV7_CRIGR</name>
<feature type="chain" id="PRO_5003445391" evidence="1">
    <location>
        <begin position="20"/>
        <end position="52"/>
    </location>
</feature>
<organism evidence="2 3">
    <name type="scientific">Cricetulus griseus</name>
    <name type="common">Chinese hamster</name>
    <name type="synonym">Cricetulus barabensis griseus</name>
    <dbReference type="NCBI Taxonomy" id="10029"/>
    <lineage>
        <taxon>Eukaryota</taxon>
        <taxon>Metazoa</taxon>
        <taxon>Chordata</taxon>
        <taxon>Craniata</taxon>
        <taxon>Vertebrata</taxon>
        <taxon>Euteleostomi</taxon>
        <taxon>Mammalia</taxon>
        <taxon>Eutheria</taxon>
        <taxon>Euarchontoglires</taxon>
        <taxon>Glires</taxon>
        <taxon>Rodentia</taxon>
        <taxon>Myomorpha</taxon>
        <taxon>Muroidea</taxon>
        <taxon>Cricetidae</taxon>
        <taxon>Cricetinae</taxon>
        <taxon>Cricetulus</taxon>
    </lineage>
</organism>
<dbReference type="AlphaFoldDB" id="G3IPV7"/>
<reference evidence="3" key="1">
    <citation type="journal article" date="2011" name="Nat. Biotechnol.">
        <title>The genomic sequence of the Chinese hamster ovary (CHO)-K1 cell line.</title>
        <authorList>
            <person name="Xu X."/>
            <person name="Nagarajan H."/>
            <person name="Lewis N.E."/>
            <person name="Pan S."/>
            <person name="Cai Z."/>
            <person name="Liu X."/>
            <person name="Chen W."/>
            <person name="Xie M."/>
            <person name="Wang W."/>
            <person name="Hammond S."/>
            <person name="Andersen M.R."/>
            <person name="Neff N."/>
            <person name="Passarelli B."/>
            <person name="Koh W."/>
            <person name="Fan H.C."/>
            <person name="Wang J."/>
            <person name="Gui Y."/>
            <person name="Lee K.H."/>
            <person name="Betenbaugh M.J."/>
            <person name="Quake S.R."/>
            <person name="Famili I."/>
            <person name="Palsson B.O."/>
            <person name="Wang J."/>
        </authorList>
    </citation>
    <scope>NUCLEOTIDE SEQUENCE [LARGE SCALE GENOMIC DNA]</scope>
    <source>
        <strain evidence="3">CHO K1 cell line</strain>
    </source>
</reference>
<dbReference type="EMBL" id="JH016882">
    <property type="protein sequence ID" value="EGV91312.1"/>
    <property type="molecule type" value="Genomic_DNA"/>
</dbReference>
<protein>
    <submittedName>
        <fullName evidence="2">Uncharacterized protein</fullName>
    </submittedName>
</protein>
<evidence type="ECO:0000256" key="1">
    <source>
        <dbReference type="SAM" id="SignalP"/>
    </source>
</evidence>
<accession>G3IPV7</accession>
<sequence>MNNALISCLNICMFHLLSFVNDHTKFQCKLDAVSSWKQCYVSVCPCRFSINY</sequence>
<dbReference type="InParanoid" id="G3IPV7"/>
<evidence type="ECO:0000313" key="3">
    <source>
        <dbReference type="Proteomes" id="UP000001075"/>
    </source>
</evidence>
<evidence type="ECO:0000313" key="2">
    <source>
        <dbReference type="EMBL" id="EGV91312.1"/>
    </source>
</evidence>
<dbReference type="Proteomes" id="UP000001075">
    <property type="component" value="Unassembled WGS sequence"/>
</dbReference>
<keyword evidence="1" id="KW-0732">Signal</keyword>
<proteinExistence type="predicted"/>